<dbReference type="Proteomes" id="UP000640426">
    <property type="component" value="Unassembled WGS sequence"/>
</dbReference>
<proteinExistence type="predicted"/>
<reference evidence="2" key="1">
    <citation type="submission" date="2020-12" db="EMBL/GenBank/DDBJ databases">
        <title>Hymenobacter sp.</title>
        <authorList>
            <person name="Kim M.K."/>
        </authorList>
    </citation>
    <scope>NUCLEOTIDE SEQUENCE [LARGE SCALE GENOMIC DNA]</scope>
    <source>
        <strain evidence="2">BT553</strain>
    </source>
</reference>
<evidence type="ECO:0000313" key="2">
    <source>
        <dbReference type="Proteomes" id="UP000640426"/>
    </source>
</evidence>
<evidence type="ECO:0008006" key="3">
    <source>
        <dbReference type="Google" id="ProtNLM"/>
    </source>
</evidence>
<keyword evidence="2" id="KW-1185">Reference proteome</keyword>
<dbReference type="EMBL" id="JAELXS010000007">
    <property type="protein sequence ID" value="MBJ6122766.1"/>
    <property type="molecule type" value="Genomic_DNA"/>
</dbReference>
<organism evidence="1 2">
    <name type="scientific">Sphingomonas mollis</name>
    <dbReference type="NCBI Taxonomy" id="2795726"/>
    <lineage>
        <taxon>Bacteria</taxon>
        <taxon>Pseudomonadati</taxon>
        <taxon>Pseudomonadota</taxon>
        <taxon>Alphaproteobacteria</taxon>
        <taxon>Sphingomonadales</taxon>
        <taxon>Sphingomonadaceae</taxon>
        <taxon>Sphingomonas</taxon>
    </lineage>
</organism>
<protein>
    <recommendedName>
        <fullName evidence="3">VanZ-like domain-containing protein</fullName>
    </recommendedName>
</protein>
<dbReference type="RefSeq" id="WP_199038859.1">
    <property type="nucleotide sequence ID" value="NZ_JAELXS010000007.1"/>
</dbReference>
<evidence type="ECO:0000313" key="1">
    <source>
        <dbReference type="EMBL" id="MBJ6122766.1"/>
    </source>
</evidence>
<gene>
    <name evidence="1" type="ORF">JAO74_13285</name>
</gene>
<sequence length="116" mass="12912">MIGNTTAAAAQAPHLYQRFILWIGDGTGLPDTVLHIHAGLAVLMLARLATRRSLGSFIPLSVVVVAELFNEVMDRLIYGSWRWPDTLGDIANTLWWPTAICIGIRLRPMIGRRKAY</sequence>
<comment type="caution">
    <text evidence="1">The sequence shown here is derived from an EMBL/GenBank/DDBJ whole genome shotgun (WGS) entry which is preliminary data.</text>
</comment>
<name>A0ABS0XRW1_9SPHN</name>
<accession>A0ABS0XRW1</accession>